<proteinExistence type="inferred from homology"/>
<keyword evidence="10 13" id="KW-0695">RNA-directed DNA polymerase</keyword>
<dbReference type="AlphaFoldDB" id="A0AAV5A7R6"/>
<dbReference type="Pfam" id="PF00078">
    <property type="entry name" value="RVT_1"/>
    <property type="match status" value="1"/>
</dbReference>
<comment type="catalytic activity">
    <reaction evidence="12 13">
        <text>DNA(n) + a 2'-deoxyribonucleoside 5'-triphosphate = DNA(n+1) + diphosphate</text>
        <dbReference type="Rhea" id="RHEA:22508"/>
        <dbReference type="Rhea" id="RHEA-COMP:17339"/>
        <dbReference type="Rhea" id="RHEA-COMP:17340"/>
        <dbReference type="ChEBI" id="CHEBI:33019"/>
        <dbReference type="ChEBI" id="CHEBI:61560"/>
        <dbReference type="ChEBI" id="CHEBI:173112"/>
        <dbReference type="EC" id="2.7.7.49"/>
    </reaction>
</comment>
<keyword evidence="6 13" id="KW-0548">Nucleotidyltransferase</keyword>
<dbReference type="GO" id="GO:0000333">
    <property type="term" value="C:telomerase catalytic core complex"/>
    <property type="evidence" value="ECO:0007669"/>
    <property type="project" value="TreeGrafter"/>
</dbReference>
<evidence type="ECO:0000256" key="8">
    <source>
        <dbReference type="ARBA" id="ARBA00022842"/>
    </source>
</evidence>
<evidence type="ECO:0000256" key="6">
    <source>
        <dbReference type="ARBA" id="ARBA00022695"/>
    </source>
</evidence>
<keyword evidence="9 13" id="KW-0779">Telomere</keyword>
<dbReference type="GO" id="GO:0042162">
    <property type="term" value="F:telomeric DNA binding"/>
    <property type="evidence" value="ECO:0007669"/>
    <property type="project" value="TreeGrafter"/>
</dbReference>
<dbReference type="Gene3D" id="1.10.132.70">
    <property type="match status" value="1"/>
</dbReference>
<evidence type="ECO:0000256" key="1">
    <source>
        <dbReference type="ARBA" id="ARBA00008001"/>
    </source>
</evidence>
<dbReference type="PROSITE" id="PS50878">
    <property type="entry name" value="RT_POL"/>
    <property type="match status" value="1"/>
</dbReference>
<organism evidence="15 16">
    <name type="scientific">Clathrus columnatus</name>
    <dbReference type="NCBI Taxonomy" id="1419009"/>
    <lineage>
        <taxon>Eukaryota</taxon>
        <taxon>Fungi</taxon>
        <taxon>Dikarya</taxon>
        <taxon>Basidiomycota</taxon>
        <taxon>Agaricomycotina</taxon>
        <taxon>Agaricomycetes</taxon>
        <taxon>Phallomycetidae</taxon>
        <taxon>Phallales</taxon>
        <taxon>Clathraceae</taxon>
        <taxon>Clathrus</taxon>
    </lineage>
</organism>
<dbReference type="Pfam" id="PF21399">
    <property type="entry name" value="TERT_C"/>
    <property type="match status" value="1"/>
</dbReference>
<dbReference type="Pfam" id="PF12009">
    <property type="entry name" value="Telomerase_RBD"/>
    <property type="match status" value="1"/>
</dbReference>
<dbReference type="Gene3D" id="3.30.70.2630">
    <property type="match status" value="1"/>
</dbReference>
<evidence type="ECO:0000256" key="10">
    <source>
        <dbReference type="ARBA" id="ARBA00022918"/>
    </source>
</evidence>
<dbReference type="SMART" id="SM00975">
    <property type="entry name" value="Telomerase_RBD"/>
    <property type="match status" value="1"/>
</dbReference>
<dbReference type="InterPro" id="IPR049139">
    <property type="entry name" value="TERT_C"/>
</dbReference>
<comment type="caution">
    <text evidence="15">The sequence shown here is derived from an EMBL/GenBank/DDBJ whole genome shotgun (WGS) entry which is preliminary data.</text>
</comment>
<reference evidence="15" key="1">
    <citation type="submission" date="2021-10" db="EMBL/GenBank/DDBJ databases">
        <title>De novo Genome Assembly of Clathrus columnatus (Basidiomycota, Fungi) Using Illumina and Nanopore Sequence Data.</title>
        <authorList>
            <person name="Ogiso-Tanaka E."/>
            <person name="Itagaki H."/>
            <person name="Hosoya T."/>
            <person name="Hosaka K."/>
        </authorList>
    </citation>
    <scope>NUCLEOTIDE SEQUENCE</scope>
    <source>
        <strain evidence="15">MO-923</strain>
    </source>
</reference>
<keyword evidence="16" id="KW-1185">Reference proteome</keyword>
<dbReference type="InterPro" id="IPR000477">
    <property type="entry name" value="RT_dom"/>
</dbReference>
<dbReference type="Pfam" id="PF11474">
    <property type="entry name" value="TEN_TERT"/>
    <property type="match status" value="1"/>
</dbReference>
<keyword evidence="7 13" id="KW-0479">Metal-binding</keyword>
<dbReference type="GO" id="GO:0046872">
    <property type="term" value="F:metal ion binding"/>
    <property type="evidence" value="ECO:0007669"/>
    <property type="project" value="UniProtKB-KW"/>
</dbReference>
<evidence type="ECO:0000256" key="5">
    <source>
        <dbReference type="ARBA" id="ARBA00022679"/>
    </source>
</evidence>
<dbReference type="GO" id="GO:0000781">
    <property type="term" value="C:chromosome, telomeric region"/>
    <property type="evidence" value="ECO:0007669"/>
    <property type="project" value="UniProtKB-SubCell"/>
</dbReference>
<sequence>MSVAVQLLKCYYNLVFKLKDLLLQICDVTIDLEREDDPECYTSLLRSSFVGLDALDAFPRQNFKSSQVISGLNEVIDRVQTKLFERAKGRPVNVLTMGYRRADQRGELGRPNMLRPGISNFFPNTNITALQTLEWRILLSRIGEDALYYLLLETSIFLALPNDSFCQTTGTPIYELTTHEPLRFDIYDNHGIKRAHKVDPTEVGPSKRLKLTAADITFARHRILYGRPIMGKDPQHGNTTMVVGLPPDHVLNRLAPGPVSLTSTNEIPSRENIVGRDVRHVLKHIFPRQFGLKSVFDASRDRSKVTDIRIDMDFEISVRRFTPSLKKKRCLVEGLPIVARECQDPTAFEVDYSPCRKAYQTALVLQVSQYPFHNMFLKGITFMSQVVCIILRYIKVKKAKLKQHASLNNTTILEIMSETYNNQGIITQQDHDLLDQSYSSPALKQNLALARKEPKIKPRYAEFTCSHYEVFKYIQKVTLTVIPFEFWGCKANFNNTMRHVKSFINGRRLETFNLHAVLQGFSTQECEWLLPLNPCALHQRPSVTDAQKRRELIEEFLYWYFNSFLIPLIKTSFYVTDSGYLRQRILYFRMDDWTTLCRPLLRNLTEGTFEKIDSAEAEKLLRYKKLGFSFVRLLPKETGVRPIVNLRRKFKNQTNRPEFIGASVFNRNEIYGKLKHFKLQVMDKYQSIPKLYFVKLDVKACFDTIDQNKLIDILLEILTEDYYMIHRSTRVMPVSGKVQRTFMKKALPYDQHPHFILYATKLANMLKHAIMVDQIGADYYRQVVGIPQGSALSTILCAFFYGDLERRQYNFTTDPDCKLLCRLVDDYLFITTSLEKAEHFLLMMSQGHPEYGCFITPEKTLLNFDSNLHIMNTISVVDFPWCGLLIDMKNLSIRGDYSRYNGHIGDTLTIDRRRHPWAAFEHKMLQTARLKSHALFWDAALNDYKVVNLNIYENFLLVGMKMSAYIRGWKIDISKEDVVKALANIVLKIIRFTYRSIKGKASGVVATTNNAVCDVSEDLTTWLGLGAFRRVLEAKKRCTFITLISILDSYARHWKYAHFARQWGEMTKEADKMIKRIQF</sequence>
<keyword evidence="5 13" id="KW-0808">Transferase</keyword>
<evidence type="ECO:0000256" key="7">
    <source>
        <dbReference type="ARBA" id="ARBA00022723"/>
    </source>
</evidence>
<evidence type="ECO:0000313" key="15">
    <source>
        <dbReference type="EMBL" id="GJJ08683.1"/>
    </source>
</evidence>
<dbReference type="Gene3D" id="1.10.357.90">
    <property type="match status" value="1"/>
</dbReference>
<evidence type="ECO:0000256" key="11">
    <source>
        <dbReference type="ARBA" id="ARBA00023242"/>
    </source>
</evidence>
<comment type="similarity">
    <text evidence="1 13">Belongs to the reverse transcriptase family. Telomerase subfamily.</text>
</comment>
<feature type="domain" description="Reverse transcriptase" evidence="14">
    <location>
        <begin position="615"/>
        <end position="886"/>
    </location>
</feature>
<evidence type="ECO:0000313" key="16">
    <source>
        <dbReference type="Proteomes" id="UP001050691"/>
    </source>
</evidence>
<name>A0AAV5A7R6_9AGAM</name>
<dbReference type="InterPro" id="IPR003545">
    <property type="entry name" value="Telomerase_RT"/>
</dbReference>
<dbReference type="GO" id="GO:0007004">
    <property type="term" value="P:telomere maintenance via telomerase"/>
    <property type="evidence" value="ECO:0007669"/>
    <property type="project" value="TreeGrafter"/>
</dbReference>
<dbReference type="GO" id="GO:0003720">
    <property type="term" value="F:telomerase activity"/>
    <property type="evidence" value="ECO:0007669"/>
    <property type="project" value="InterPro"/>
</dbReference>
<evidence type="ECO:0000256" key="13">
    <source>
        <dbReference type="RuleBase" id="RU365061"/>
    </source>
</evidence>
<evidence type="ECO:0000256" key="4">
    <source>
        <dbReference type="ARBA" id="ARBA00022454"/>
    </source>
</evidence>
<dbReference type="PANTHER" id="PTHR12066:SF0">
    <property type="entry name" value="TELOMERASE REVERSE TRANSCRIPTASE"/>
    <property type="match status" value="1"/>
</dbReference>
<keyword evidence="11 13" id="KW-0539">Nucleus</keyword>
<comment type="function">
    <text evidence="13">Telomerase is a ribonucleoprotein enzyme essential for the replication of chromosome termini in most eukaryotes. It elongates telomeres. It is a reverse transcriptase that adds simple sequence repeats to chromosome ends by copying a template sequence within the RNA component of the enzyme.</text>
</comment>
<dbReference type="GO" id="GO:0070034">
    <property type="term" value="F:telomerase RNA binding"/>
    <property type="evidence" value="ECO:0007669"/>
    <property type="project" value="TreeGrafter"/>
</dbReference>
<keyword evidence="8 13" id="KW-0460">Magnesium</keyword>
<evidence type="ECO:0000256" key="3">
    <source>
        <dbReference type="ARBA" id="ARBA00016182"/>
    </source>
</evidence>
<accession>A0AAV5A7R6</accession>
<evidence type="ECO:0000256" key="12">
    <source>
        <dbReference type="ARBA" id="ARBA00048173"/>
    </source>
</evidence>
<dbReference type="PRINTS" id="PR01365">
    <property type="entry name" value="TELOMERASERT"/>
</dbReference>
<gene>
    <name evidence="15" type="ORF">Clacol_002902</name>
</gene>
<keyword evidence="4 13" id="KW-0158">Chromosome</keyword>
<dbReference type="InterPro" id="IPR021891">
    <property type="entry name" value="Telomerase_RBD"/>
</dbReference>
<evidence type="ECO:0000259" key="14">
    <source>
        <dbReference type="PROSITE" id="PS50878"/>
    </source>
</evidence>
<protein>
    <recommendedName>
        <fullName evidence="3 13">Telomerase reverse transcriptase</fullName>
        <ecNumber evidence="2 13">2.7.7.49</ecNumber>
    </recommendedName>
    <alternativeName>
        <fullName evidence="13">Telomerase catalytic subunit</fullName>
    </alternativeName>
</protein>
<dbReference type="Gene3D" id="1.10.10.2210">
    <property type="match status" value="1"/>
</dbReference>
<dbReference type="EMBL" id="BPWL01000003">
    <property type="protein sequence ID" value="GJJ08683.1"/>
    <property type="molecule type" value="Genomic_DNA"/>
</dbReference>
<evidence type="ECO:0000256" key="9">
    <source>
        <dbReference type="ARBA" id="ARBA00022895"/>
    </source>
</evidence>
<dbReference type="EC" id="2.7.7.49" evidence="2 13"/>
<dbReference type="Proteomes" id="UP001050691">
    <property type="component" value="Unassembled WGS sequence"/>
</dbReference>
<evidence type="ECO:0000256" key="2">
    <source>
        <dbReference type="ARBA" id="ARBA00012493"/>
    </source>
</evidence>
<dbReference type="CDD" id="cd01648">
    <property type="entry name" value="TERT"/>
    <property type="match status" value="1"/>
</dbReference>
<dbReference type="Gene3D" id="3.10.10.20">
    <property type="match status" value="1"/>
</dbReference>
<dbReference type="InterPro" id="IPR049915">
    <property type="entry name" value="TERT_TEN"/>
</dbReference>
<comment type="subcellular location">
    <subcellularLocation>
        <location evidence="13">Nucleus</location>
    </subcellularLocation>
    <subcellularLocation>
        <location evidence="13">Chromosome</location>
        <location evidence="13">Telomere</location>
    </subcellularLocation>
</comment>
<dbReference type="PANTHER" id="PTHR12066">
    <property type="entry name" value="TELOMERASE REVERSE TRANSCRIPTASE"/>
    <property type="match status" value="1"/>
</dbReference>